<sequence>MVYDSPEESFLFEKGGNNMSRLCWVFVLVAVVVVVVVTCDARPRNCEQEGALARRSRLGWRFPKQGKATLPQLRRRKREFL</sequence>
<feature type="transmembrane region" description="Helical" evidence="1">
    <location>
        <begin position="19"/>
        <end position="39"/>
    </location>
</feature>
<dbReference type="Proteomes" id="UP000827092">
    <property type="component" value="Unassembled WGS sequence"/>
</dbReference>
<dbReference type="AlphaFoldDB" id="A0AAV6TLS7"/>
<keyword evidence="1" id="KW-0472">Membrane</keyword>
<keyword evidence="1" id="KW-0812">Transmembrane</keyword>
<proteinExistence type="predicted"/>
<evidence type="ECO:0000256" key="1">
    <source>
        <dbReference type="SAM" id="Phobius"/>
    </source>
</evidence>
<comment type="caution">
    <text evidence="2">The sequence shown here is derived from an EMBL/GenBank/DDBJ whole genome shotgun (WGS) entry which is preliminary data.</text>
</comment>
<organism evidence="2 3">
    <name type="scientific">Oedothorax gibbosus</name>
    <dbReference type="NCBI Taxonomy" id="931172"/>
    <lineage>
        <taxon>Eukaryota</taxon>
        <taxon>Metazoa</taxon>
        <taxon>Ecdysozoa</taxon>
        <taxon>Arthropoda</taxon>
        <taxon>Chelicerata</taxon>
        <taxon>Arachnida</taxon>
        <taxon>Araneae</taxon>
        <taxon>Araneomorphae</taxon>
        <taxon>Entelegynae</taxon>
        <taxon>Araneoidea</taxon>
        <taxon>Linyphiidae</taxon>
        <taxon>Erigoninae</taxon>
        <taxon>Oedothorax</taxon>
    </lineage>
</organism>
<keyword evidence="3" id="KW-1185">Reference proteome</keyword>
<reference evidence="2 3" key="1">
    <citation type="journal article" date="2022" name="Nat. Ecol. Evol.">
        <title>A masculinizing supergene underlies an exaggerated male reproductive morph in a spider.</title>
        <authorList>
            <person name="Hendrickx F."/>
            <person name="De Corte Z."/>
            <person name="Sonet G."/>
            <person name="Van Belleghem S.M."/>
            <person name="Kostlbacher S."/>
            <person name="Vangestel C."/>
        </authorList>
    </citation>
    <scope>NUCLEOTIDE SEQUENCE [LARGE SCALE GENOMIC DNA]</scope>
    <source>
        <strain evidence="2">W744_W776</strain>
    </source>
</reference>
<accession>A0AAV6TLS7</accession>
<dbReference type="EMBL" id="JAFNEN010002568">
    <property type="protein sequence ID" value="KAG8172578.1"/>
    <property type="molecule type" value="Genomic_DNA"/>
</dbReference>
<name>A0AAV6TLS7_9ARAC</name>
<keyword evidence="1" id="KW-1133">Transmembrane helix</keyword>
<evidence type="ECO:0000313" key="2">
    <source>
        <dbReference type="EMBL" id="KAG8172578.1"/>
    </source>
</evidence>
<gene>
    <name evidence="2" type="ORF">JTE90_026923</name>
</gene>
<evidence type="ECO:0000313" key="3">
    <source>
        <dbReference type="Proteomes" id="UP000827092"/>
    </source>
</evidence>
<protein>
    <submittedName>
        <fullName evidence="2">Uncharacterized protein</fullName>
    </submittedName>
</protein>